<organism evidence="2 3">
    <name type="scientific">Candidatus Wirthbacteria bacterium CG2_30_54_11</name>
    <dbReference type="NCBI Taxonomy" id="1817892"/>
    <lineage>
        <taxon>Bacteria</taxon>
        <taxon>Candidatus Wirthbacteria</taxon>
    </lineage>
</organism>
<accession>A0A1J5J026</accession>
<dbReference type="InterPro" id="IPR013229">
    <property type="entry name" value="PEGA"/>
</dbReference>
<dbReference type="STRING" id="1817892.AUK40_02335"/>
<dbReference type="Pfam" id="PF08308">
    <property type="entry name" value="PEGA"/>
    <property type="match status" value="1"/>
</dbReference>
<feature type="domain" description="PEGA" evidence="1">
    <location>
        <begin position="41"/>
        <end position="98"/>
    </location>
</feature>
<evidence type="ECO:0000259" key="1">
    <source>
        <dbReference type="Pfam" id="PF08308"/>
    </source>
</evidence>
<protein>
    <recommendedName>
        <fullName evidence="1">PEGA domain-containing protein</fullName>
    </recommendedName>
</protein>
<name>A0A1J5J026_9BACT</name>
<proteinExistence type="predicted"/>
<dbReference type="InterPro" id="IPR011042">
    <property type="entry name" value="6-blade_b-propeller_TolB-like"/>
</dbReference>
<evidence type="ECO:0000313" key="2">
    <source>
        <dbReference type="EMBL" id="OIP97870.1"/>
    </source>
</evidence>
<dbReference type="Gene3D" id="2.120.10.30">
    <property type="entry name" value="TolB, C-terminal domain"/>
    <property type="match status" value="1"/>
</dbReference>
<gene>
    <name evidence="2" type="ORF">AUK40_02335</name>
</gene>
<reference evidence="2 3" key="1">
    <citation type="journal article" date="2016" name="Environ. Microbiol.">
        <title>Genomic resolution of a cold subsurface aquifer community provides metabolic insights for novel microbes adapted to high CO concentrations.</title>
        <authorList>
            <person name="Probst A.J."/>
            <person name="Castelle C.J."/>
            <person name="Singh A."/>
            <person name="Brown C.T."/>
            <person name="Anantharaman K."/>
            <person name="Sharon I."/>
            <person name="Hug L.A."/>
            <person name="Burstein D."/>
            <person name="Emerson J.B."/>
            <person name="Thomas B.C."/>
            <person name="Banfield J.F."/>
        </authorList>
    </citation>
    <scope>NUCLEOTIDE SEQUENCE [LARGE SCALE GENOMIC DNA]</scope>
    <source>
        <strain evidence="2">CG2_30_54_11</strain>
    </source>
</reference>
<dbReference type="SUPFAM" id="SSF82171">
    <property type="entry name" value="DPP6 N-terminal domain-like"/>
    <property type="match status" value="1"/>
</dbReference>
<dbReference type="AlphaFoldDB" id="A0A1J5J026"/>
<evidence type="ECO:0000313" key="3">
    <source>
        <dbReference type="Proteomes" id="UP000183245"/>
    </source>
</evidence>
<comment type="caution">
    <text evidence="2">The sequence shown here is derived from an EMBL/GenBank/DDBJ whole genome shotgun (WGS) entry which is preliminary data.</text>
</comment>
<dbReference type="Proteomes" id="UP000183245">
    <property type="component" value="Unassembled WGS sequence"/>
</dbReference>
<sequence>MRKILTTLVPNALFILSVVFVILLAKGWQFDFQDGTIVKTGILDIHSQPKGATIALDGKESGLTPQKVTGLKPQRYQLTLTKDHYQPWQKNIVTYPELATQVYDVILFATSPVIERQNLPEFSRIAESDSPQRIVVLSPSAPDPTSSLVSVYSTRFDLLYQSLLPIDLSSTSIRALWSPDLNSCILNFENSTTASPTLNSSFFFSIKNPSTPPLSLLSLSFFSSDPSSLQSPLWAQDNSSLIYNRNSQILTINLRDQTEHLVISEARGFLPLFSAPASGFFQKPRLYYLKPRTGTSVYDLWYQELPDGNGGQITTSHPFSDVVSLTISQDYNNIFLADQTASTILINISSQSPGERTAPRLINKPLSWSPDGERFLFVSEDGQIAYYDQLKDTFLYPYSPKEGEQLDFACWHPDSLHIFFQTTLTTENQTRHQISAIEYDGKNLTTLFDDRADFPDIESLHAQIPILAPDTKSLILSSIIERRTGSPLLFLYTLRYD</sequence>
<dbReference type="EMBL" id="MNZT01000044">
    <property type="protein sequence ID" value="OIP97870.1"/>
    <property type="molecule type" value="Genomic_DNA"/>
</dbReference>